<evidence type="ECO:0000313" key="2">
    <source>
        <dbReference type="Proteomes" id="UP000236319"/>
    </source>
</evidence>
<keyword evidence="1" id="KW-0012">Acyltransferase</keyword>
<keyword evidence="1" id="KW-0808">Transferase</keyword>
<comment type="caution">
    <text evidence="1">The sequence shown here is derived from an EMBL/GenBank/DDBJ whole genome shotgun (WGS) entry which is preliminary data.</text>
</comment>
<evidence type="ECO:0000313" key="1">
    <source>
        <dbReference type="EMBL" id="GBE63017.1"/>
    </source>
</evidence>
<keyword evidence="2" id="KW-1185">Reference proteome</keyword>
<reference evidence="1 2" key="1">
    <citation type="journal article" date="2017" name="BMC Genomics">
        <title>Whole-genome assembly of Babesia ovata and comparative genomics between closely related pathogens.</title>
        <authorList>
            <person name="Yamagishi J."/>
            <person name="Asada M."/>
            <person name="Hakimi H."/>
            <person name="Tanaka T.Q."/>
            <person name="Sugimoto C."/>
            <person name="Kawazu S."/>
        </authorList>
    </citation>
    <scope>NUCLEOTIDE SEQUENCE [LARGE SCALE GENOMIC DNA]</scope>
    <source>
        <strain evidence="1 2">Miyake</strain>
    </source>
</reference>
<dbReference type="Proteomes" id="UP000236319">
    <property type="component" value="Unassembled WGS sequence"/>
</dbReference>
<dbReference type="GO" id="GO:0016746">
    <property type="term" value="F:acyltransferase activity"/>
    <property type="evidence" value="ECO:0007669"/>
    <property type="project" value="UniProtKB-KW"/>
</dbReference>
<accession>A0A2H6KJ46</accession>
<dbReference type="EMBL" id="BDSA01000011">
    <property type="protein sequence ID" value="GBE63017.1"/>
    <property type="molecule type" value="Genomic_DNA"/>
</dbReference>
<protein>
    <submittedName>
        <fullName evidence="1">2-acyl-glycerophospho-ethanolamine acyltransferase, putative</fullName>
    </submittedName>
</protein>
<organism evidence="1 2">
    <name type="scientific">Babesia ovata</name>
    <dbReference type="NCBI Taxonomy" id="189622"/>
    <lineage>
        <taxon>Eukaryota</taxon>
        <taxon>Sar</taxon>
        <taxon>Alveolata</taxon>
        <taxon>Apicomplexa</taxon>
        <taxon>Aconoidasida</taxon>
        <taxon>Piroplasmida</taxon>
        <taxon>Babesiidae</taxon>
        <taxon>Babesia</taxon>
    </lineage>
</organism>
<proteinExistence type="predicted"/>
<dbReference type="AlphaFoldDB" id="A0A2H6KJ46"/>
<dbReference type="VEuPathDB" id="PiroplasmaDB:BOVATA_045100"/>
<gene>
    <name evidence="1" type="ORF">BOVATA_045100</name>
</gene>
<dbReference type="GeneID" id="39876787"/>
<sequence>MVAQLTVLVSFGGGDNKSAFEEKCSYKGTLINFLAKPITLAIFQSLTKIYNGDVDMTQKCEQHLRATLAVVCQLRYWGCFFSRHFGFFSDLSHPLFNGLRPLVHVRVLLPELVGQWLEACSQGVKDGRDIPLAVCSGIKRAKWFVKCG</sequence>
<dbReference type="RefSeq" id="XP_028869260.1">
    <property type="nucleotide sequence ID" value="XM_029013427.1"/>
</dbReference>
<name>A0A2H6KJ46_9APIC</name>